<feature type="transmembrane region" description="Helical" evidence="2">
    <location>
        <begin position="223"/>
        <end position="245"/>
    </location>
</feature>
<dbReference type="GO" id="GO:0005886">
    <property type="term" value="C:plasma membrane"/>
    <property type="evidence" value="ECO:0007669"/>
    <property type="project" value="UniProtKB-SubCell"/>
</dbReference>
<feature type="transmembrane region" description="Helical" evidence="2">
    <location>
        <begin position="471"/>
        <end position="491"/>
    </location>
</feature>
<feature type="transmembrane region" description="Helical" evidence="2">
    <location>
        <begin position="497"/>
        <end position="522"/>
    </location>
</feature>
<keyword evidence="1" id="KW-1003">Cell membrane</keyword>
<dbReference type="PANTHER" id="PTHR43849:SF2">
    <property type="entry name" value="BLL3936 PROTEIN"/>
    <property type="match status" value="1"/>
</dbReference>
<evidence type="ECO:0000313" key="4">
    <source>
        <dbReference type="EMBL" id="RDL45355.1"/>
    </source>
</evidence>
<feature type="transmembrane region" description="Helical" evidence="2">
    <location>
        <begin position="136"/>
        <end position="153"/>
    </location>
</feature>
<dbReference type="EMBL" id="QKRA01000002">
    <property type="protein sequence ID" value="RDL45355.1"/>
    <property type="molecule type" value="Genomic_DNA"/>
</dbReference>
<feature type="transmembrane region" description="Helical" evidence="2">
    <location>
        <begin position="602"/>
        <end position="631"/>
    </location>
</feature>
<feature type="transmembrane region" description="Helical" evidence="2">
    <location>
        <begin position="180"/>
        <end position="202"/>
    </location>
</feature>
<keyword evidence="1" id="KW-0813">Transport</keyword>
<comment type="caution">
    <text evidence="4">The sequence shown here is derived from an EMBL/GenBank/DDBJ whole genome shotgun (WGS) entry which is preliminary data.</text>
</comment>
<feature type="transmembrane region" description="Helical" evidence="2">
    <location>
        <begin position="534"/>
        <end position="554"/>
    </location>
</feature>
<dbReference type="InterPro" id="IPR011853">
    <property type="entry name" value="TRAP_DctM-Dct_fused"/>
</dbReference>
<keyword evidence="2" id="KW-1133">Transmembrane helix</keyword>
<evidence type="ECO:0000313" key="5">
    <source>
        <dbReference type="Proteomes" id="UP000254326"/>
    </source>
</evidence>
<dbReference type="RefSeq" id="WP_115467388.1">
    <property type="nucleotide sequence ID" value="NZ_QKRA01000002.1"/>
</dbReference>
<comment type="subcellular location">
    <subcellularLocation>
        <location evidence="1">Cell inner membrane</location>
        <topology evidence="1">Multi-pass membrane protein</topology>
    </subcellularLocation>
</comment>
<feature type="transmembrane region" description="Helical" evidence="2">
    <location>
        <begin position="350"/>
        <end position="369"/>
    </location>
</feature>
<feature type="domain" description="TRAP C4-dicarboxylate transport system permease DctM subunit" evidence="3">
    <location>
        <begin position="124"/>
        <end position="557"/>
    </location>
</feature>
<dbReference type="PANTHER" id="PTHR43849">
    <property type="entry name" value="BLL3936 PROTEIN"/>
    <property type="match status" value="1"/>
</dbReference>
<feature type="transmembrane region" description="Helical" evidence="2">
    <location>
        <begin position="302"/>
        <end position="326"/>
    </location>
</feature>
<feature type="transmembrane region" description="Helical" evidence="2">
    <location>
        <begin position="440"/>
        <end position="464"/>
    </location>
</feature>
<keyword evidence="2" id="KW-0812">Transmembrane</keyword>
<sequence>MSSISSMSLRVVSALVAVLSLLICFYGLANVMPAIGDFRLGPFPMVSFRASFFALCVITIALCMVENYLLGKANIVVAVISTILMFIMLWCCWSFYQISSALDDGMIFFSSHEMWIAVLASVGALFFCWRIWGIPVALLGVFGILYMATGQYWPGPLQTVNHDVNETLAQNLLYSLDTGILGSTFAIVITTVFPFIILGALLEGVGAGDSMIRIAFHWMRKTAGGPAHAAVLSSALFGTVSGSAVGNVVGTGVITIPMIKRRGFSANFAGAVEASASTGGQIMPPIMGAAALVMADFVGVNYMTIIIAVLVPSIAYYGSLFAMIVFESRRLNIKADDEFEGVDKPSQQDYLNLLLIFVPLAIIVALLLYGLSPSGASIAALVCLFPMSLINPEIRKAPVKLVKSLCVGGRTFAGLLMAIAAVSIVISALSATGVPVKFSVLLSSIVSDSLLLSLVIAAVCCVVLGMGMPTLPAYVTVATIAIPAMELLGLAPITAHMFVFFIAVGSAITPPVAIAAFAAATIAKGGPIGTSVQASKVGIMIFIIPFTFAFNPLLLTVEDSGVSFELLAWLWLLVKLAVGIVLTATALTGYHTHKLRVYEICLRLAAAVMLFAPSVFWDQIGMALAIVVWIWHVRYDLKTILRTKGA</sequence>
<comment type="function">
    <text evidence="1">Part of the tripartite ATP-independent periplasmic (TRAP) transport system.</text>
</comment>
<name>A0A370UCE0_9GAMM</name>
<dbReference type="OrthoDB" id="9759894at2"/>
<feature type="transmembrane region" description="Helical" evidence="2">
    <location>
        <begin position="45"/>
        <end position="63"/>
    </location>
</feature>
<accession>A0A370UCE0</accession>
<keyword evidence="2" id="KW-0472">Membrane</keyword>
<reference evidence="4 5" key="1">
    <citation type="submission" date="2018-06" db="EMBL/GenBank/DDBJ databases">
        <title>Marinomonas sp. YLB-05 draft genome sequence.</title>
        <authorList>
            <person name="Yu L."/>
            <person name="Tang X."/>
        </authorList>
    </citation>
    <scope>NUCLEOTIDE SEQUENCE [LARGE SCALE GENOMIC DNA]</scope>
    <source>
        <strain evidence="4 5">YLB-05</strain>
    </source>
</reference>
<dbReference type="NCBIfam" id="TIGR02123">
    <property type="entry name" value="TRAP_fused"/>
    <property type="match status" value="1"/>
</dbReference>
<evidence type="ECO:0000256" key="2">
    <source>
        <dbReference type="SAM" id="Phobius"/>
    </source>
</evidence>
<feature type="transmembrane region" description="Helical" evidence="2">
    <location>
        <begin position="75"/>
        <end position="96"/>
    </location>
</feature>
<feature type="transmembrane region" description="Helical" evidence="2">
    <location>
        <begin position="566"/>
        <end position="590"/>
    </location>
</feature>
<dbReference type="Pfam" id="PF06808">
    <property type="entry name" value="DctM"/>
    <property type="match status" value="1"/>
</dbReference>
<dbReference type="AlphaFoldDB" id="A0A370UCE0"/>
<evidence type="ECO:0000259" key="3">
    <source>
        <dbReference type="Pfam" id="PF06808"/>
    </source>
</evidence>
<organism evidence="4 5">
    <name type="scientific">Marinomonas piezotolerans</name>
    <dbReference type="NCBI Taxonomy" id="2213058"/>
    <lineage>
        <taxon>Bacteria</taxon>
        <taxon>Pseudomonadati</taxon>
        <taxon>Pseudomonadota</taxon>
        <taxon>Gammaproteobacteria</taxon>
        <taxon>Oceanospirillales</taxon>
        <taxon>Oceanospirillaceae</taxon>
        <taxon>Marinomonas</taxon>
    </lineage>
</organism>
<evidence type="ECO:0000256" key="1">
    <source>
        <dbReference type="RuleBase" id="RU369079"/>
    </source>
</evidence>
<feature type="transmembrane region" description="Helical" evidence="2">
    <location>
        <begin position="108"/>
        <end position="129"/>
    </location>
</feature>
<proteinExistence type="predicted"/>
<keyword evidence="5" id="KW-1185">Reference proteome</keyword>
<dbReference type="GO" id="GO:0022857">
    <property type="term" value="F:transmembrane transporter activity"/>
    <property type="evidence" value="ECO:0007669"/>
    <property type="project" value="UniProtKB-UniRule"/>
</dbReference>
<feature type="transmembrane region" description="Helical" evidence="2">
    <location>
        <begin position="375"/>
        <end position="391"/>
    </location>
</feature>
<keyword evidence="1" id="KW-0997">Cell inner membrane</keyword>
<dbReference type="InterPro" id="IPR010656">
    <property type="entry name" value="DctM"/>
</dbReference>
<dbReference type="Proteomes" id="UP000254326">
    <property type="component" value="Unassembled WGS sequence"/>
</dbReference>
<gene>
    <name evidence="4" type="ORF">DN730_07030</name>
</gene>
<feature type="transmembrane region" description="Helical" evidence="2">
    <location>
        <begin position="412"/>
        <end position="434"/>
    </location>
</feature>
<protein>
    <submittedName>
        <fullName evidence="4">TRAP transporter permease DctM/Q</fullName>
    </submittedName>
</protein>